<evidence type="ECO:0000259" key="1">
    <source>
        <dbReference type="Pfam" id="PF17111"/>
    </source>
</evidence>
<feature type="domain" description="Azaphilone pigments biosynthesis cluster protein L N-terminal" evidence="1">
    <location>
        <begin position="1"/>
        <end position="174"/>
    </location>
</feature>
<protein>
    <recommendedName>
        <fullName evidence="1">Azaphilone pigments biosynthesis cluster protein L N-terminal domain-containing protein</fullName>
    </recommendedName>
</protein>
<sequence>MDPLTIGSAVIGLIAGASRIVPILYNFITLTLDAPKTASQVLDEMQSIIAALTQLQTYLTGATTSNGARRSMLTLRNISATLTACVTTYSDLEDVVSRCVLDGGKVSRPKWVMYEGQIDVLVQRMQAHKLSLTLMLTILQCESTQVAEISMTRLHAMVEDLMASNADMRTRMDQVLTDHPAHRTVVEEDIDPLSQSAFETDLDTSRVYRKLRARTSLWSVNTSQQGSMALTAFSALTMDDVSNLSVVRLPVWSKDIVNAFDYEFEEDDFTPQASPVLGLVVVMDEIPEFTKIARSVDDLTPKAKPTLNPVIMPVYNARDVIDPWNHGRRGAISEELIRT</sequence>
<reference evidence="3" key="1">
    <citation type="journal article" date="2021" name="BMC Genomics">
        <title>Chromosome-level genome assembly and manually-curated proteome of model necrotroph Parastagonospora nodorum Sn15 reveals a genome-wide trove of candidate effector homologs, and redundancy of virulence-related functions within an accessory chromosome.</title>
        <authorList>
            <person name="Bertazzoni S."/>
            <person name="Jones D.A.B."/>
            <person name="Phan H.T."/>
            <person name="Tan K.-C."/>
            <person name="Hane J.K."/>
        </authorList>
    </citation>
    <scope>NUCLEOTIDE SEQUENCE [LARGE SCALE GENOMIC DNA]</scope>
    <source>
        <strain evidence="3">SN15 / ATCC MYA-4574 / FGSC 10173)</strain>
    </source>
</reference>
<dbReference type="OMA" id="MLESKQC"/>
<dbReference type="InterPro" id="IPR031348">
    <property type="entry name" value="PigL_N"/>
</dbReference>
<dbReference type="EMBL" id="CP069042">
    <property type="protein sequence ID" value="QRD06536.1"/>
    <property type="molecule type" value="Genomic_DNA"/>
</dbReference>
<dbReference type="OrthoDB" id="19923at2759"/>
<name>A0A7U2IB11_PHANO</name>
<accession>A0A7U2IB11</accession>
<dbReference type="VEuPathDB" id="FungiDB:JI435_119050"/>
<dbReference type="Proteomes" id="UP000663193">
    <property type="component" value="Chromosome 20"/>
</dbReference>
<dbReference type="Pfam" id="PF17111">
    <property type="entry name" value="PigL_N"/>
    <property type="match status" value="1"/>
</dbReference>
<evidence type="ECO:0000313" key="2">
    <source>
        <dbReference type="EMBL" id="QRD06536.1"/>
    </source>
</evidence>
<keyword evidence="3" id="KW-1185">Reference proteome</keyword>
<dbReference type="RefSeq" id="XP_001802140.1">
    <property type="nucleotide sequence ID" value="XM_001802088.1"/>
</dbReference>
<gene>
    <name evidence="2" type="ORF">JI435_119050</name>
</gene>
<proteinExistence type="predicted"/>
<organism evidence="2 3">
    <name type="scientific">Phaeosphaeria nodorum (strain SN15 / ATCC MYA-4574 / FGSC 10173)</name>
    <name type="common">Glume blotch fungus</name>
    <name type="synonym">Parastagonospora nodorum</name>
    <dbReference type="NCBI Taxonomy" id="321614"/>
    <lineage>
        <taxon>Eukaryota</taxon>
        <taxon>Fungi</taxon>
        <taxon>Dikarya</taxon>
        <taxon>Ascomycota</taxon>
        <taxon>Pezizomycotina</taxon>
        <taxon>Dothideomycetes</taxon>
        <taxon>Pleosporomycetidae</taxon>
        <taxon>Pleosporales</taxon>
        <taxon>Pleosporineae</taxon>
        <taxon>Phaeosphaeriaceae</taxon>
        <taxon>Parastagonospora</taxon>
    </lineage>
</organism>
<dbReference type="KEGG" id="pno:SNOG_11905"/>
<dbReference type="AlphaFoldDB" id="A0A7U2IB11"/>
<evidence type="ECO:0000313" key="3">
    <source>
        <dbReference type="Proteomes" id="UP000663193"/>
    </source>
</evidence>